<dbReference type="Proteomes" id="UP001056120">
    <property type="component" value="Linkage Group LG25"/>
</dbReference>
<accession>A0ACB9A7U7</accession>
<evidence type="ECO:0000313" key="2">
    <source>
        <dbReference type="Proteomes" id="UP001056120"/>
    </source>
</evidence>
<protein>
    <submittedName>
        <fullName evidence="1">Uncharacterized protein</fullName>
    </submittedName>
</protein>
<dbReference type="EMBL" id="CM042042">
    <property type="protein sequence ID" value="KAI3705596.1"/>
    <property type="molecule type" value="Genomic_DNA"/>
</dbReference>
<reference evidence="2" key="1">
    <citation type="journal article" date="2022" name="Mol. Ecol. Resour.">
        <title>The genomes of chicory, endive, great burdock and yacon provide insights into Asteraceae palaeo-polyploidization history and plant inulin production.</title>
        <authorList>
            <person name="Fan W."/>
            <person name="Wang S."/>
            <person name="Wang H."/>
            <person name="Wang A."/>
            <person name="Jiang F."/>
            <person name="Liu H."/>
            <person name="Zhao H."/>
            <person name="Xu D."/>
            <person name="Zhang Y."/>
        </authorList>
    </citation>
    <scope>NUCLEOTIDE SEQUENCE [LARGE SCALE GENOMIC DNA]</scope>
    <source>
        <strain evidence="2">cv. Yunnan</strain>
    </source>
</reference>
<keyword evidence="2" id="KW-1185">Reference proteome</keyword>
<reference evidence="1 2" key="2">
    <citation type="journal article" date="2022" name="Mol. Ecol. Resour.">
        <title>The genomes of chicory, endive, great burdock and yacon provide insights into Asteraceae paleo-polyploidization history and plant inulin production.</title>
        <authorList>
            <person name="Fan W."/>
            <person name="Wang S."/>
            <person name="Wang H."/>
            <person name="Wang A."/>
            <person name="Jiang F."/>
            <person name="Liu H."/>
            <person name="Zhao H."/>
            <person name="Xu D."/>
            <person name="Zhang Y."/>
        </authorList>
    </citation>
    <scope>NUCLEOTIDE SEQUENCE [LARGE SCALE GENOMIC DNA]</scope>
    <source>
        <strain evidence="2">cv. Yunnan</strain>
        <tissue evidence="1">Leaves</tissue>
    </source>
</reference>
<gene>
    <name evidence="1" type="ORF">L1987_75835</name>
</gene>
<sequence length="116" mass="13164">MFNLLFSRSAIEDEAKLSDCDNDWRGCKGSTLYPSYNLCLNTVSLKVELRTSVFEATEEEDKAIEKDEGCWVAAIITQSNFMLPLQSPIKSQFFLMWSKPAIAAQGCMKSRVKRLQ</sequence>
<comment type="caution">
    <text evidence="1">The sequence shown here is derived from an EMBL/GenBank/DDBJ whole genome shotgun (WGS) entry which is preliminary data.</text>
</comment>
<evidence type="ECO:0000313" key="1">
    <source>
        <dbReference type="EMBL" id="KAI3705596.1"/>
    </source>
</evidence>
<name>A0ACB9A7U7_9ASTR</name>
<proteinExistence type="predicted"/>
<organism evidence="1 2">
    <name type="scientific">Smallanthus sonchifolius</name>
    <dbReference type="NCBI Taxonomy" id="185202"/>
    <lineage>
        <taxon>Eukaryota</taxon>
        <taxon>Viridiplantae</taxon>
        <taxon>Streptophyta</taxon>
        <taxon>Embryophyta</taxon>
        <taxon>Tracheophyta</taxon>
        <taxon>Spermatophyta</taxon>
        <taxon>Magnoliopsida</taxon>
        <taxon>eudicotyledons</taxon>
        <taxon>Gunneridae</taxon>
        <taxon>Pentapetalae</taxon>
        <taxon>asterids</taxon>
        <taxon>campanulids</taxon>
        <taxon>Asterales</taxon>
        <taxon>Asteraceae</taxon>
        <taxon>Asteroideae</taxon>
        <taxon>Heliantheae alliance</taxon>
        <taxon>Millerieae</taxon>
        <taxon>Smallanthus</taxon>
    </lineage>
</organism>